<feature type="region of interest" description="Disordered" evidence="1">
    <location>
        <begin position="936"/>
        <end position="1138"/>
    </location>
</feature>
<feature type="region of interest" description="Disordered" evidence="1">
    <location>
        <begin position="1161"/>
        <end position="1331"/>
    </location>
</feature>
<dbReference type="GO" id="GO:0000781">
    <property type="term" value="C:chromosome, telomeric region"/>
    <property type="evidence" value="ECO:0007669"/>
    <property type="project" value="InterPro"/>
</dbReference>
<feature type="compositionally biased region" description="Basic and acidic residues" evidence="1">
    <location>
        <begin position="1051"/>
        <end position="1062"/>
    </location>
</feature>
<evidence type="ECO:0000256" key="1">
    <source>
        <dbReference type="SAM" id="MobiDB-lite"/>
    </source>
</evidence>
<feature type="compositionally biased region" description="Polar residues" evidence="1">
    <location>
        <begin position="1165"/>
        <end position="1181"/>
    </location>
</feature>
<protein>
    <recommendedName>
        <fullName evidence="2">Telomeric single stranded DNA binding POT1/Cdc13 domain-containing protein</fullName>
    </recommendedName>
</protein>
<feature type="compositionally biased region" description="Polar residues" evidence="1">
    <location>
        <begin position="1100"/>
        <end position="1109"/>
    </location>
</feature>
<feature type="compositionally biased region" description="Polar residues" evidence="1">
    <location>
        <begin position="936"/>
        <end position="958"/>
    </location>
</feature>
<sequence>MELTPITALSPELSELPSRQFAAVVTLIWPFSSSTRECAVLLADPDFRLRNRRGQVRVRFTASSARAVAETGIGIGDDVVLSLRGAQFVQEDRHIHTPGKSIDWEIQFSQTVVVTIRRNGVEVASLNLVDATPTPVPASPIRRDPFVTPLTAPALRFMPARTSHWSSPAYLKRGRLSGGSTEALRDPPALNNEATTGPLKKRSRKSWGDWKTWTYSARTPSPEKDEGIEIDDDVLESPTHHAQAPDTSASSHTADPFSIAAMRQSSVGDKLAVEESDDWQSGAAEHLDMPVHDSEITPLPKTVADDFVRDADYYDLYAGPDEVPPLGLSITQEERDGLLPDSLELSVAQPFTFDELSVPQIGVTDGDQASFMDNLQGSHFDMTTIDDHLEPVTAPPALPTLLTNFQPSSTPGMLTPTGREPLSPIIQPLDSSTLPVPSPFPGGRDTDAVSFLDQEGSNQVQIPPAPQGSMPRASEGDNVFIVEDSFYSSMSSANALEFHSTHESAFTDIRFTFGMDGSSVSRARASPPLAQAPVPEMEFDQSLLEMPNEANASDAENPLHIVSDAHVRLGASTTFEIENQYVASGNPLVGVTDTLDSSAVSQASPLPLAPSVHHESEIILLSSDSEPHVDAEVDDTDVELDSDRETNIYEMEATDASEEGLVSLGDVEISASEEEHAPQDASASPEPENHGVPLEPLTDDATTTPLSTQSGRLGFDEASDGVTTAVELDVPTGDGQHPESVYEIIDLGSSSGAEAEDIVASERAAPEQAHEFEKKLVDPAHPGATDFGAGTLGPFANSEDSTFHPHLHVQSMASINKTEAVTQALALDEHGRYPDTTSKEDMGAEDMGAEAMGLDGDLDHVHLREHQEPQESTALVDEFERHPDIKVESIEEDTPAILPGQREPFAHDEDAVAGPPNELLIEIPEDGHKIGEMHTISVSATGPARNTRSKTKSATSPTKAEEQVSSVRKSTRSSRISSASSARITRSPPHTRSRSTVSPVKDITRESPYSLRSKSNDLSPIKARAPLATSAFKPPRKSRAAQDPIDSPSPRMEHFATKDRSWLEPINLPASDMPEELHPSQGKFSNVSFVADSTEDSLHSEQSISTSQPGGHEEAEPARGHSEDLGDELSSSPARSNWTLMSSATLFNSLQKSKWRNEEVDDLSLSASKTGELSGSTTPRATLTKDEIAYPKLPLPDPDEVGNIRSSPPQDTRTDVSVGPQSLVNSNMPMTPDATQTKDETQPSPQAGQSEQSLPMTPQLTQKTSVAKSFEAEVEMEQIPQQDKARPSLVATSTPRRNVTAVDVASAQASPSLHSEDLSDSEASVKKAPREAPSIGLSTPISYYTPLKDLAYFLNRSSQFHSSSNPDVLALVTSATTTPKKADKGPRHWNTTLHVTDVSLYPAESVVQMFRPFSSALPTAAPGDVVLLRAFQVKSLNRKATLVSGEESAWCVWRWGRPIWGRKRGAFGEVKSREEVKGPAVERGEGEWAEVERLRAWWDSAVKAEWENADGLGEKGTKVRNGTSRGKGKGKGKAVNESEA</sequence>
<comment type="caution">
    <text evidence="3">The sequence shown here is derived from an EMBL/GenBank/DDBJ whole genome shotgun (WGS) entry which is preliminary data.</text>
</comment>
<dbReference type="OrthoDB" id="5363079at2759"/>
<reference evidence="3" key="1">
    <citation type="journal article" date="2020" name="Stud. Mycol.">
        <title>101 Dothideomycetes genomes: a test case for predicting lifestyles and emergence of pathogens.</title>
        <authorList>
            <person name="Haridas S."/>
            <person name="Albert R."/>
            <person name="Binder M."/>
            <person name="Bloem J."/>
            <person name="Labutti K."/>
            <person name="Salamov A."/>
            <person name="Andreopoulos B."/>
            <person name="Baker S."/>
            <person name="Barry K."/>
            <person name="Bills G."/>
            <person name="Bluhm B."/>
            <person name="Cannon C."/>
            <person name="Castanera R."/>
            <person name="Culley D."/>
            <person name="Daum C."/>
            <person name="Ezra D."/>
            <person name="Gonzalez J."/>
            <person name="Henrissat B."/>
            <person name="Kuo A."/>
            <person name="Liang C."/>
            <person name="Lipzen A."/>
            <person name="Lutzoni F."/>
            <person name="Magnuson J."/>
            <person name="Mondo S."/>
            <person name="Nolan M."/>
            <person name="Ohm R."/>
            <person name="Pangilinan J."/>
            <person name="Park H.-J."/>
            <person name="Ramirez L."/>
            <person name="Alfaro M."/>
            <person name="Sun H."/>
            <person name="Tritt A."/>
            <person name="Yoshinaga Y."/>
            <person name="Zwiers L.-H."/>
            <person name="Turgeon B."/>
            <person name="Goodwin S."/>
            <person name="Spatafora J."/>
            <person name="Crous P."/>
            <person name="Grigoriev I."/>
        </authorList>
    </citation>
    <scope>NUCLEOTIDE SEQUENCE</scope>
    <source>
        <strain evidence="3">CBS 125425</strain>
    </source>
</reference>
<feature type="region of interest" description="Disordered" evidence="1">
    <location>
        <begin position="1509"/>
        <end position="1540"/>
    </location>
</feature>
<dbReference type="GO" id="GO:0003677">
    <property type="term" value="F:DNA binding"/>
    <property type="evidence" value="ECO:0007669"/>
    <property type="project" value="InterPro"/>
</dbReference>
<feature type="compositionally biased region" description="Low complexity" evidence="1">
    <location>
        <begin position="964"/>
        <end position="987"/>
    </location>
</feature>
<keyword evidence="4" id="KW-1185">Reference proteome</keyword>
<feature type="region of interest" description="Disordered" evidence="1">
    <location>
        <begin position="177"/>
        <end position="204"/>
    </location>
</feature>
<gene>
    <name evidence="3" type="ORF">EJ04DRAFT_554429</name>
</gene>
<evidence type="ECO:0000313" key="4">
    <source>
        <dbReference type="Proteomes" id="UP000799444"/>
    </source>
</evidence>
<dbReference type="InterPro" id="IPR011564">
    <property type="entry name" value="Telomer_end-bd_POT1/Cdc13"/>
</dbReference>
<dbReference type="Proteomes" id="UP000799444">
    <property type="component" value="Unassembled WGS sequence"/>
</dbReference>
<dbReference type="EMBL" id="ML996187">
    <property type="protein sequence ID" value="KAF2731890.1"/>
    <property type="molecule type" value="Genomic_DNA"/>
</dbReference>
<organism evidence="3 4">
    <name type="scientific">Polyplosphaeria fusca</name>
    <dbReference type="NCBI Taxonomy" id="682080"/>
    <lineage>
        <taxon>Eukaryota</taxon>
        <taxon>Fungi</taxon>
        <taxon>Dikarya</taxon>
        <taxon>Ascomycota</taxon>
        <taxon>Pezizomycotina</taxon>
        <taxon>Dothideomycetes</taxon>
        <taxon>Pleosporomycetidae</taxon>
        <taxon>Pleosporales</taxon>
        <taxon>Tetraplosphaeriaceae</taxon>
        <taxon>Polyplosphaeria</taxon>
    </lineage>
</organism>
<feature type="compositionally biased region" description="Polar residues" evidence="1">
    <location>
        <begin position="1129"/>
        <end position="1138"/>
    </location>
</feature>
<name>A0A9P4QUM3_9PLEO</name>
<feature type="compositionally biased region" description="Polar residues" evidence="1">
    <location>
        <begin position="988"/>
        <end position="998"/>
    </location>
</feature>
<feature type="compositionally biased region" description="Polar residues" evidence="1">
    <location>
        <begin position="1242"/>
        <end position="1267"/>
    </location>
</feature>
<evidence type="ECO:0000313" key="3">
    <source>
        <dbReference type="EMBL" id="KAF2731890.1"/>
    </source>
</evidence>
<feature type="compositionally biased region" description="Polar residues" evidence="1">
    <location>
        <begin position="1219"/>
        <end position="1235"/>
    </location>
</feature>
<dbReference type="GO" id="GO:0000723">
    <property type="term" value="P:telomere maintenance"/>
    <property type="evidence" value="ECO:0007669"/>
    <property type="project" value="InterPro"/>
</dbReference>
<dbReference type="SUPFAM" id="SSF50249">
    <property type="entry name" value="Nucleic acid-binding proteins"/>
    <property type="match status" value="1"/>
</dbReference>
<dbReference type="SMART" id="SM00976">
    <property type="entry name" value="Telo_bind"/>
    <property type="match status" value="1"/>
</dbReference>
<proteinExistence type="predicted"/>
<dbReference type="Gene3D" id="2.40.50.140">
    <property type="entry name" value="Nucleic acid-binding proteins"/>
    <property type="match status" value="1"/>
</dbReference>
<feature type="compositionally biased region" description="Basic and acidic residues" evidence="1">
    <location>
        <begin position="1111"/>
        <end position="1124"/>
    </location>
</feature>
<accession>A0A9P4QUM3</accession>
<feature type="compositionally biased region" description="Polar residues" evidence="1">
    <location>
        <begin position="700"/>
        <end position="711"/>
    </location>
</feature>
<feature type="domain" description="Telomeric single stranded DNA binding POT1/Cdc13" evidence="2">
    <location>
        <begin position="1344"/>
        <end position="1499"/>
    </location>
</feature>
<dbReference type="InterPro" id="IPR012340">
    <property type="entry name" value="NA-bd_OB-fold"/>
</dbReference>
<feature type="region of interest" description="Disordered" evidence="1">
    <location>
        <begin position="670"/>
        <end position="716"/>
    </location>
</feature>
<evidence type="ECO:0000259" key="2">
    <source>
        <dbReference type="SMART" id="SM00976"/>
    </source>
</evidence>